<dbReference type="GeneID" id="98064360"/>
<evidence type="ECO:0000256" key="1">
    <source>
        <dbReference type="SAM" id="Coils"/>
    </source>
</evidence>
<protein>
    <recommendedName>
        <fullName evidence="4">Glycosyltransferase</fullName>
    </recommendedName>
</protein>
<accession>A0AAX0WZ53</accession>
<keyword evidence="3" id="KW-1185">Reference proteome</keyword>
<evidence type="ECO:0008006" key="4">
    <source>
        <dbReference type="Google" id="ProtNLM"/>
    </source>
</evidence>
<keyword evidence="1" id="KW-0175">Coiled coil</keyword>
<name>A0AAX0WZ53_9GAMM</name>
<sequence>MPKIIIMTHAPQKTLGDPSSAAKLQKLLLEQFKQRDQEIEVKVIIDTGTTEDEEAVKNLFDEMDYELIKKFNTPEGKKQLEQNISDADLIILYPTPHFLNLSTATLITDIMARSKKSGVISLVEYDYDILHQHNSKGFVNTVAGTMYVSTGIGEECLGIFISQQTPSQENLFQRLHETDLAKLPHDLNQNEGLYFGYFNKIGCSKTGANPTRFIAFAAHNSPGKKEVDVVIPLLPGGNEVHVENKIDALLEKNFMDDIKDFNKVVISYSHAGATRYFVYQKNEDHLVAKEIDEEEYENQKNDSDKVIRVINPFPLHPQSVHALMEASESVNLVTGDQSLSEALSLAKIPFYQAMSWKKKLYDSLTFFAQSYPTLHGWFTKNANQTISPKELAEFYSINKSQMQEEIQSLRGELMQKKNLAINIVDYINSLMGMDLLERYQYFIQNLINDFDFYSQNEGRQKDKYLNPKALFNHINFYLKSANTDDERIAMIEYFINNIHEVFDLEAYDIIPLFREINEQYPSLNFQLSPSIILSSLEKMISTEAIFVLINKKEEEITVSANYISDALSYLLWINTSTFTSEGKKEALDLILNLSVFCYEEKPCKDALMPLLQMMEKESDKHILRQGLKMLFTIPVYKSEGEVFEFFPSEPSLFFQMEDRERIGVLGRILNNPEAKAVLLEELFKAENPQCIDALNKEPINTLVLRALFFEKASSDTSHTFFKPKSTECELKETVLIQLLDTTDEDMLRTIQNKLLALSAENTDMCVPDYLSAFLNKKLEKVM</sequence>
<organism evidence="2 3">
    <name type="scientific">Legionella anisa</name>
    <dbReference type="NCBI Taxonomy" id="28082"/>
    <lineage>
        <taxon>Bacteria</taxon>
        <taxon>Pseudomonadati</taxon>
        <taxon>Pseudomonadota</taxon>
        <taxon>Gammaproteobacteria</taxon>
        <taxon>Legionellales</taxon>
        <taxon>Legionellaceae</taxon>
        <taxon>Legionella</taxon>
    </lineage>
</organism>
<dbReference type="Proteomes" id="UP000192511">
    <property type="component" value="Unassembled WGS sequence"/>
</dbReference>
<feature type="coiled-coil region" evidence="1">
    <location>
        <begin position="392"/>
        <end position="419"/>
    </location>
</feature>
<dbReference type="RefSeq" id="WP_019232652.1">
    <property type="nucleotide sequence ID" value="NZ_CAAAHR010000003.1"/>
</dbReference>
<evidence type="ECO:0000313" key="2">
    <source>
        <dbReference type="EMBL" id="PNL63348.1"/>
    </source>
</evidence>
<reference evidence="2" key="1">
    <citation type="submission" date="2017-12" db="EMBL/GenBank/DDBJ databases">
        <title>FDA dAtabase for Regulatory Grade micrObial Sequences (FDA-ARGOS): Supporting development and validation of Infectious Disease Dx tests.</title>
        <authorList>
            <person name="Kerrigan L."/>
            <person name="Tallon L.J."/>
            <person name="Sadzewicz L."/>
            <person name="Sengamalay N."/>
            <person name="Ott S."/>
            <person name="Godinez A."/>
            <person name="Nagaraj S."/>
            <person name="Vavikolanu K."/>
            <person name="Vyas G."/>
            <person name="Nadendla S."/>
            <person name="Aluvathingal J."/>
            <person name="Sichtig H."/>
        </authorList>
    </citation>
    <scope>NUCLEOTIDE SEQUENCE [LARGE SCALE GENOMIC DNA]</scope>
    <source>
        <strain evidence="2">FDAARGOS_200</strain>
    </source>
</reference>
<gene>
    <name evidence="2" type="ORF">A6J39_020305</name>
</gene>
<proteinExistence type="predicted"/>
<evidence type="ECO:0000313" key="3">
    <source>
        <dbReference type="Proteomes" id="UP000192511"/>
    </source>
</evidence>
<dbReference type="EMBL" id="NBTX02000004">
    <property type="protein sequence ID" value="PNL63348.1"/>
    <property type="molecule type" value="Genomic_DNA"/>
</dbReference>
<dbReference type="AlphaFoldDB" id="A0AAX0WZ53"/>
<comment type="caution">
    <text evidence="2">The sequence shown here is derived from an EMBL/GenBank/DDBJ whole genome shotgun (WGS) entry which is preliminary data.</text>
</comment>